<sequence length="416" mass="46627">MNIRSGEIRPATTSKKETRIKQGIYQETHTSIQNIGLMAVLGHKGRARRATYDVFKTHNSKLFGLMKSGLYHLPLQVLNALAEEFDFDGAFNEPIQRYRKRKPQGGCREICVPGTYLMATHHLIGAVIDAQTVHSNNVYSRKGQGRNALIQDALRRVNDGHCYVSTLDIENCFASVNPVVLDRLPVHQRFVSHSLRNENLIFATPLIKYGKEVCNQSKDENIFSPLYREDMNNTGAPTGLMQGSPASWPILGWVWKDLPPIDENVGFVHVYVDDILVVAKSEAGRREITDAVVQFLQDCPAGPLGLTQIDYNVGQAFEFLGYEISYDCGDGLADARLAEAAFSKLERVLPQLVEVDRLRGSEFPYSACAKLRAILGGHSMASDLDEWWDYYVETLLDYDLTSESPFDLRYTATLAS</sequence>
<evidence type="ECO:0000313" key="1">
    <source>
        <dbReference type="EMBL" id="NOE18089.1"/>
    </source>
</evidence>
<dbReference type="InterPro" id="IPR043128">
    <property type="entry name" value="Rev_trsase/Diguanyl_cyclase"/>
</dbReference>
<dbReference type="EMBL" id="WVRA01000002">
    <property type="protein sequence ID" value="NOE18089.1"/>
    <property type="molecule type" value="Genomic_DNA"/>
</dbReference>
<evidence type="ECO:0000313" key="2">
    <source>
        <dbReference type="Proteomes" id="UP000597886"/>
    </source>
</evidence>
<dbReference type="SUPFAM" id="SSF56672">
    <property type="entry name" value="DNA/RNA polymerases"/>
    <property type="match status" value="1"/>
</dbReference>
<dbReference type="InterPro" id="IPR043502">
    <property type="entry name" value="DNA/RNA_pol_sf"/>
</dbReference>
<comment type="caution">
    <text evidence="1">The sequence shown here is derived from an EMBL/GenBank/DDBJ whole genome shotgun (WGS) entry which is preliminary data.</text>
</comment>
<gene>
    <name evidence="1" type="ORF">GS634_08125</name>
</gene>
<organism evidence="1 2">
    <name type="scientific">Ruegeria atlantica</name>
    <dbReference type="NCBI Taxonomy" id="81569"/>
    <lineage>
        <taxon>Bacteria</taxon>
        <taxon>Pseudomonadati</taxon>
        <taxon>Pseudomonadota</taxon>
        <taxon>Alphaproteobacteria</taxon>
        <taxon>Rhodobacterales</taxon>
        <taxon>Roseobacteraceae</taxon>
        <taxon>Ruegeria</taxon>
    </lineage>
</organism>
<proteinExistence type="predicted"/>
<dbReference type="Proteomes" id="UP000597886">
    <property type="component" value="Unassembled WGS sequence"/>
</dbReference>
<name>A0AA90ZFK4_9RHOB</name>
<dbReference type="AlphaFoldDB" id="A0AA90ZFK4"/>
<protein>
    <recommendedName>
        <fullName evidence="3">Reverse transcriptase domain-containing protein</fullName>
    </recommendedName>
</protein>
<dbReference type="RefSeq" id="WP_171329462.1">
    <property type="nucleotide sequence ID" value="NZ_WVRA01000002.1"/>
</dbReference>
<evidence type="ECO:0008006" key="3">
    <source>
        <dbReference type="Google" id="ProtNLM"/>
    </source>
</evidence>
<accession>A0AA90ZFK4</accession>
<dbReference type="Gene3D" id="3.30.70.270">
    <property type="match status" value="1"/>
</dbReference>
<reference evidence="1" key="1">
    <citation type="submission" date="2019-12" db="EMBL/GenBank/DDBJ databases">
        <title>Ruegeria JWLKs population differentiation of coral mucus and skeleton niches.</title>
        <authorList>
            <person name="Luo D."/>
        </authorList>
    </citation>
    <scope>NUCLEOTIDE SEQUENCE</scope>
    <source>
        <strain evidence="1">HKCCD6181</strain>
    </source>
</reference>